<protein>
    <submittedName>
        <fullName evidence="1">Type II toxin-antitoxin system antitoxin, RelB/DinJ family</fullName>
    </submittedName>
</protein>
<dbReference type="Proteomes" id="UP000443000">
    <property type="component" value="Unassembled WGS sequence"/>
</dbReference>
<evidence type="ECO:0000313" key="2">
    <source>
        <dbReference type="Proteomes" id="UP000443000"/>
    </source>
</evidence>
<gene>
    <name evidence="1" type="ORF">GHN41_24225</name>
</gene>
<dbReference type="InterPro" id="IPR007337">
    <property type="entry name" value="RelB/DinJ"/>
</dbReference>
<dbReference type="InterPro" id="IPR013321">
    <property type="entry name" value="Arc_rbn_hlx_hlx"/>
</dbReference>
<sequence>MATQTSMLHVRIDDDIKAQANAALGHMGMSMSEAVR</sequence>
<dbReference type="GO" id="GO:0006355">
    <property type="term" value="P:regulation of DNA-templated transcription"/>
    <property type="evidence" value="ECO:0007669"/>
    <property type="project" value="InterPro"/>
</dbReference>
<accession>A0A7X1XTU8</accession>
<proteinExistence type="predicted"/>
<dbReference type="AlphaFoldDB" id="A0A7X1XTU8"/>
<dbReference type="EMBL" id="WIVT01000221">
    <property type="protein sequence ID" value="MQU19512.1"/>
    <property type="molecule type" value="Genomic_DNA"/>
</dbReference>
<dbReference type="Gene3D" id="1.10.1220.10">
    <property type="entry name" value="Met repressor-like"/>
    <property type="match status" value="1"/>
</dbReference>
<name>A0A7X1XTU8_9PSED</name>
<dbReference type="Pfam" id="PF04221">
    <property type="entry name" value="RelB"/>
    <property type="match status" value="1"/>
</dbReference>
<evidence type="ECO:0000313" key="1">
    <source>
        <dbReference type="EMBL" id="MQU19512.1"/>
    </source>
</evidence>
<comment type="caution">
    <text evidence="1">The sequence shown here is derived from an EMBL/GenBank/DDBJ whole genome shotgun (WGS) entry which is preliminary data.</text>
</comment>
<reference evidence="1 2" key="1">
    <citation type="submission" date="2019-10" db="EMBL/GenBank/DDBJ databases">
        <title>Evaluation of single-gene subtyping targets for Pseudomonas.</title>
        <authorList>
            <person name="Reichler S.J."/>
            <person name="Orsi R.H."/>
            <person name="Wiedmann M."/>
            <person name="Martin N.H."/>
            <person name="Murphy S.I."/>
        </authorList>
    </citation>
    <scope>NUCLEOTIDE SEQUENCE [LARGE SCALE GENOMIC DNA]</scope>
    <source>
        <strain evidence="1 2">FSL R10-1594</strain>
    </source>
</reference>
<feature type="non-terminal residue" evidence="1">
    <location>
        <position position="36"/>
    </location>
</feature>
<organism evidence="1 2">
    <name type="scientific">Pseudomonas helleri</name>
    <dbReference type="NCBI Taxonomy" id="1608996"/>
    <lineage>
        <taxon>Bacteria</taxon>
        <taxon>Pseudomonadati</taxon>
        <taxon>Pseudomonadota</taxon>
        <taxon>Gammaproteobacteria</taxon>
        <taxon>Pseudomonadales</taxon>
        <taxon>Pseudomonadaceae</taxon>
        <taxon>Pseudomonas</taxon>
    </lineage>
</organism>